<dbReference type="Proteomes" id="UP001204621">
    <property type="component" value="Unassembled WGS sequence"/>
</dbReference>
<name>A0ABT2CZ74_9BURK</name>
<evidence type="ECO:0000313" key="2">
    <source>
        <dbReference type="EMBL" id="MCS0659280.1"/>
    </source>
</evidence>
<gene>
    <name evidence="2" type="ORF">NX778_14510</name>
</gene>
<comment type="caution">
    <text evidence="2">The sequence shown here is derived from an EMBL/GenBank/DDBJ whole genome shotgun (WGS) entry which is preliminary data.</text>
</comment>
<dbReference type="EMBL" id="JANUGU010000004">
    <property type="protein sequence ID" value="MCS0659280.1"/>
    <property type="molecule type" value="Genomic_DNA"/>
</dbReference>
<proteinExistence type="predicted"/>
<reference evidence="2 3" key="1">
    <citation type="submission" date="2022-08" db="EMBL/GenBank/DDBJ databases">
        <title>Reclassification of Massilia species as members of the genera Telluria, Duganella, Pseudoduganella, Mokoshia gen. nov. and Zemynaea gen. nov. using orthogonal and non-orthogonal genome-based approaches.</title>
        <authorList>
            <person name="Bowman J.P."/>
        </authorList>
    </citation>
    <scope>NUCLEOTIDE SEQUENCE [LARGE SCALE GENOMIC DNA]</scope>
    <source>
        <strain evidence="2 3">JCM 31606</strain>
    </source>
</reference>
<keyword evidence="3" id="KW-1185">Reference proteome</keyword>
<evidence type="ECO:0000256" key="1">
    <source>
        <dbReference type="SAM" id="MobiDB-lite"/>
    </source>
</evidence>
<sequence length="105" mass="11718">MTVHQVPDTMPRPRDNPPARRHHGLGERLVLSELNPDAVVDQGQDEGVPLNLITFGHVREVCPKCKQHLKLVLRQARVRIAHLLCSDCDSCFDAHYANGKPALTP</sequence>
<accession>A0ABT2CZ74</accession>
<organism evidence="2 3">
    <name type="scientific">Massilia terrae</name>
    <dbReference type="NCBI Taxonomy" id="1811224"/>
    <lineage>
        <taxon>Bacteria</taxon>
        <taxon>Pseudomonadati</taxon>
        <taxon>Pseudomonadota</taxon>
        <taxon>Betaproteobacteria</taxon>
        <taxon>Burkholderiales</taxon>
        <taxon>Oxalobacteraceae</taxon>
        <taxon>Telluria group</taxon>
        <taxon>Massilia</taxon>
    </lineage>
</organism>
<protein>
    <submittedName>
        <fullName evidence="2">Uncharacterized protein</fullName>
    </submittedName>
</protein>
<dbReference type="RefSeq" id="WP_258812463.1">
    <property type="nucleotide sequence ID" value="NZ_JANUGU010000004.1"/>
</dbReference>
<feature type="region of interest" description="Disordered" evidence="1">
    <location>
        <begin position="1"/>
        <end position="25"/>
    </location>
</feature>
<evidence type="ECO:0000313" key="3">
    <source>
        <dbReference type="Proteomes" id="UP001204621"/>
    </source>
</evidence>